<feature type="non-terminal residue" evidence="1">
    <location>
        <position position="127"/>
    </location>
</feature>
<evidence type="ECO:0000313" key="2">
    <source>
        <dbReference type="Proteomes" id="UP001159363"/>
    </source>
</evidence>
<organism evidence="1 2">
    <name type="scientific">Dryococelus australis</name>
    <dbReference type="NCBI Taxonomy" id="614101"/>
    <lineage>
        <taxon>Eukaryota</taxon>
        <taxon>Metazoa</taxon>
        <taxon>Ecdysozoa</taxon>
        <taxon>Arthropoda</taxon>
        <taxon>Hexapoda</taxon>
        <taxon>Insecta</taxon>
        <taxon>Pterygota</taxon>
        <taxon>Neoptera</taxon>
        <taxon>Polyneoptera</taxon>
        <taxon>Phasmatodea</taxon>
        <taxon>Verophasmatodea</taxon>
        <taxon>Anareolatae</taxon>
        <taxon>Phasmatidae</taxon>
        <taxon>Eurycanthinae</taxon>
        <taxon>Dryococelus</taxon>
    </lineage>
</organism>
<reference evidence="1 2" key="1">
    <citation type="submission" date="2023-02" db="EMBL/GenBank/DDBJ databases">
        <title>LHISI_Scaffold_Assembly.</title>
        <authorList>
            <person name="Stuart O.P."/>
            <person name="Cleave R."/>
            <person name="Magrath M.J.L."/>
            <person name="Mikheyev A.S."/>
        </authorList>
    </citation>
    <scope>NUCLEOTIDE SEQUENCE [LARGE SCALE GENOMIC DNA]</scope>
    <source>
        <strain evidence="1">Daus_M_001</strain>
        <tissue evidence="1">Leg muscle</tissue>
    </source>
</reference>
<dbReference type="EMBL" id="JARBHB010000003">
    <property type="protein sequence ID" value="KAJ8889637.1"/>
    <property type="molecule type" value="Genomic_DNA"/>
</dbReference>
<sequence>MANPSHMKIILCRSLYNVSDIEDVVMAGNTKICQEKEEYMGKGTSVNKLDLLRASSLITLPSQIAALNRVQQYFNWVTLACDVKDGLEIPTPLSQVPLFERNNPVISVDINARDEHTKAVSGLSVET</sequence>
<name>A0ABQ9HZ21_9NEOP</name>
<proteinExistence type="predicted"/>
<protein>
    <submittedName>
        <fullName evidence="1">Uncharacterized protein</fullName>
    </submittedName>
</protein>
<comment type="caution">
    <text evidence="1">The sequence shown here is derived from an EMBL/GenBank/DDBJ whole genome shotgun (WGS) entry which is preliminary data.</text>
</comment>
<evidence type="ECO:0000313" key="1">
    <source>
        <dbReference type="EMBL" id="KAJ8889637.1"/>
    </source>
</evidence>
<accession>A0ABQ9HZ21</accession>
<keyword evidence="2" id="KW-1185">Reference proteome</keyword>
<dbReference type="Proteomes" id="UP001159363">
    <property type="component" value="Chromosome 3"/>
</dbReference>
<gene>
    <name evidence="1" type="ORF">PR048_009137</name>
</gene>